<evidence type="ECO:0000313" key="5">
    <source>
        <dbReference type="EMBL" id="ASJ56445.1"/>
    </source>
</evidence>
<feature type="domain" description="Metallo-beta-lactamase" evidence="4">
    <location>
        <begin position="10"/>
        <end position="213"/>
    </location>
</feature>
<dbReference type="Pfam" id="PF00753">
    <property type="entry name" value="Lactamase_B"/>
    <property type="match status" value="1"/>
</dbReference>
<protein>
    <submittedName>
        <fullName evidence="5">Hydrolase glyoxylase</fullName>
    </submittedName>
</protein>
<accession>A0A220MNT2</accession>
<dbReference type="Proteomes" id="UP000197781">
    <property type="component" value="Chromosome"/>
</dbReference>
<dbReference type="InterPro" id="IPR001279">
    <property type="entry name" value="Metallo-B-lactamas"/>
</dbReference>
<evidence type="ECO:0000256" key="2">
    <source>
        <dbReference type="ARBA" id="ARBA00034301"/>
    </source>
</evidence>
<dbReference type="RefSeq" id="WP_088910019.1">
    <property type="nucleotide sequence ID" value="NZ_CP018145.1"/>
</dbReference>
<dbReference type="EMBL" id="CP018145">
    <property type="protein sequence ID" value="ASJ56445.1"/>
    <property type="molecule type" value="Genomic_DNA"/>
</dbReference>
<dbReference type="SUPFAM" id="SSF56281">
    <property type="entry name" value="Metallo-hydrolase/oxidoreductase"/>
    <property type="match status" value="1"/>
</dbReference>
<dbReference type="AlphaFoldDB" id="A0A220MNT2"/>
<dbReference type="PANTHER" id="PTHR42951:SF14">
    <property type="entry name" value="METALLO-BETA-LACTAMASE SUPERFAMILY PROTEIN"/>
    <property type="match status" value="1"/>
</dbReference>
<dbReference type="Gene3D" id="3.60.15.10">
    <property type="entry name" value="Ribonuclease Z/Hydroxyacylglutathione hydrolase-like"/>
    <property type="match status" value="1"/>
</dbReference>
<evidence type="ECO:0000259" key="4">
    <source>
        <dbReference type="SMART" id="SM00849"/>
    </source>
</evidence>
<organism evidence="5 6">
    <name type="scientific">Brevibacillus formosus</name>
    <dbReference type="NCBI Taxonomy" id="54913"/>
    <lineage>
        <taxon>Bacteria</taxon>
        <taxon>Bacillati</taxon>
        <taxon>Bacillota</taxon>
        <taxon>Bacilli</taxon>
        <taxon>Bacillales</taxon>
        <taxon>Paenibacillaceae</taxon>
        <taxon>Brevibacillus</taxon>
    </lineage>
</organism>
<evidence type="ECO:0000256" key="1">
    <source>
        <dbReference type="ARBA" id="ARBA00034221"/>
    </source>
</evidence>
<comment type="function">
    <text evidence="2">Counteracts the endogenous Pycsar antiviral defense system. Phosphodiesterase that enables metal-dependent hydrolysis of host cyclic nucleotide Pycsar defense signals such as cCMP and cUMP.</text>
</comment>
<sequence length="307" mass="34137">MDRLELIEVAGNSYVVSGKYGIGVYLDRSSKIAVCIDSGPNATVIEEVCAKISDRGYQILAVVHTHGHAVNHGGTLYLKTRFPNLRIYATHLAAYLIENPHLEPFVFDAGGGSDAKSDQNKRDTRALVTDYLPSTDGIFHVHTIPFKIVSLPGHSPGMVGIITPDHVLYCGDALFGAKTLNKQDLLFFNDLRAARRSFKKLSMMKLNAYVLYHGGPYKTVTGLINKHLTLMKDTSAFLEALIHEQPSTLEQVVQKVMKKYEFEDDLHRYGLTTSIIRSYLKELQQENRIVAKVDDGLLLFSKPAATT</sequence>
<keyword evidence="5" id="KW-0378">Hydrolase</keyword>
<gene>
    <name evidence="5" type="ORF">BP422_24500</name>
</gene>
<dbReference type="GO" id="GO:0016787">
    <property type="term" value="F:hydrolase activity"/>
    <property type="evidence" value="ECO:0007669"/>
    <property type="project" value="UniProtKB-KW"/>
</dbReference>
<dbReference type="PANTHER" id="PTHR42951">
    <property type="entry name" value="METALLO-BETA-LACTAMASE DOMAIN-CONTAINING"/>
    <property type="match status" value="1"/>
</dbReference>
<dbReference type="KEGG" id="bfm:BP422_24500"/>
<dbReference type="SMART" id="SM00849">
    <property type="entry name" value="Lactamase_B"/>
    <property type="match status" value="1"/>
</dbReference>
<reference evidence="5 6" key="1">
    <citation type="submission" date="2016-11" db="EMBL/GenBank/DDBJ databases">
        <authorList>
            <person name="Jaros S."/>
            <person name="Januszkiewicz K."/>
            <person name="Wedrychowicz H."/>
        </authorList>
    </citation>
    <scope>NUCLEOTIDE SEQUENCE [LARGE SCALE GENOMIC DNA]</scope>
    <source>
        <strain evidence="5 6">NF2</strain>
    </source>
</reference>
<name>A0A220MNT2_9BACL</name>
<dbReference type="InterPro" id="IPR050855">
    <property type="entry name" value="NDM-1-like"/>
</dbReference>
<evidence type="ECO:0000313" key="6">
    <source>
        <dbReference type="Proteomes" id="UP000197781"/>
    </source>
</evidence>
<proteinExistence type="predicted"/>
<dbReference type="InterPro" id="IPR036866">
    <property type="entry name" value="RibonucZ/Hydroxyglut_hydro"/>
</dbReference>
<evidence type="ECO:0000256" key="3">
    <source>
        <dbReference type="ARBA" id="ARBA00048505"/>
    </source>
</evidence>
<comment type="catalytic activity">
    <reaction evidence="3">
        <text>3',5'-cyclic UMP + H2O = UMP + H(+)</text>
        <dbReference type="Rhea" id="RHEA:70575"/>
        <dbReference type="ChEBI" id="CHEBI:15377"/>
        <dbReference type="ChEBI" id="CHEBI:15378"/>
        <dbReference type="ChEBI" id="CHEBI:57865"/>
        <dbReference type="ChEBI" id="CHEBI:184387"/>
    </reaction>
    <physiologicalReaction direction="left-to-right" evidence="3">
        <dbReference type="Rhea" id="RHEA:70576"/>
    </physiologicalReaction>
</comment>
<comment type="catalytic activity">
    <reaction evidence="1">
        <text>3',5'-cyclic CMP + H2O = CMP + H(+)</text>
        <dbReference type="Rhea" id="RHEA:72675"/>
        <dbReference type="ChEBI" id="CHEBI:15377"/>
        <dbReference type="ChEBI" id="CHEBI:15378"/>
        <dbReference type="ChEBI" id="CHEBI:58003"/>
        <dbReference type="ChEBI" id="CHEBI:60377"/>
    </reaction>
    <physiologicalReaction direction="left-to-right" evidence="1">
        <dbReference type="Rhea" id="RHEA:72676"/>
    </physiologicalReaction>
</comment>